<dbReference type="RefSeq" id="WP_069117327.1">
    <property type="nucleotide sequence ID" value="NZ_CP017015.1"/>
</dbReference>
<proteinExistence type="predicted"/>
<name>A0A1B3SM33_9MOLU</name>
<accession>A0A1B3SM33</accession>
<reference evidence="1 2" key="1">
    <citation type="submission" date="2016-08" db="EMBL/GenBank/DDBJ databases">
        <title>Complete genome sequence of Spiroplasma helicoides TABS-2 (DSM 22551).</title>
        <authorList>
            <person name="Shen W.-Y."/>
            <person name="Lo W.-S."/>
            <person name="Lai Y.-C."/>
            <person name="Kuo C.-H."/>
        </authorList>
    </citation>
    <scope>NUCLEOTIDE SEQUENCE [LARGE SCALE GENOMIC DNA]</scope>
    <source>
        <strain evidence="1 2">TABS-2</strain>
    </source>
</reference>
<dbReference type="KEGG" id="shj:SHELI_v1c10230"/>
<dbReference type="EMBL" id="CP017015">
    <property type="protein sequence ID" value="AOG60970.1"/>
    <property type="molecule type" value="Genomic_DNA"/>
</dbReference>
<dbReference type="Proteomes" id="UP000094378">
    <property type="component" value="Chromosome"/>
</dbReference>
<keyword evidence="2" id="KW-1185">Reference proteome</keyword>
<protein>
    <submittedName>
        <fullName evidence="1">Uncharacterized protein</fullName>
    </submittedName>
</protein>
<organism evidence="1 2">
    <name type="scientific">Spiroplasma helicoides</name>
    <dbReference type="NCBI Taxonomy" id="216938"/>
    <lineage>
        <taxon>Bacteria</taxon>
        <taxon>Bacillati</taxon>
        <taxon>Mycoplasmatota</taxon>
        <taxon>Mollicutes</taxon>
        <taxon>Entomoplasmatales</taxon>
        <taxon>Spiroplasmataceae</taxon>
        <taxon>Spiroplasma</taxon>
    </lineage>
</organism>
<evidence type="ECO:0000313" key="2">
    <source>
        <dbReference type="Proteomes" id="UP000094378"/>
    </source>
</evidence>
<gene>
    <name evidence="1" type="ORF">SHELI_v1c10230</name>
</gene>
<sequence length="321" mass="38785">MPNMKSHTYPKGLLKRYLNYLRNKFNNSLFILKVNIDNELEIISKYRINNEEKITNLLNSDNNFYLNIKKTKFNENLELVWSQIESKFINFCDKLLKILPNFKNNSYNLKKYNYKLTKSLEVFLNDNRQKIFDFINMTLTREYNYYSNKHDFISNFLSENQKKLTNEIKVDKKLKYLKDFLNQNAALKPTNAIDPSDYEIYFINFQTQLLLNPSLIFLDEGVFILPYISEFMLLFVKKGKEIVWDAENDRVLFQVPKSENKLYNNIFFCNMPFKSKVKISDNYEYINFLNRIHMDLIKNWALTNENKYRHMYIISQEDKIK</sequence>
<dbReference type="AlphaFoldDB" id="A0A1B3SM33"/>
<evidence type="ECO:0000313" key="1">
    <source>
        <dbReference type="EMBL" id="AOG60970.1"/>
    </source>
</evidence>